<comment type="caution">
    <text evidence="1">The sequence shown here is derived from an EMBL/GenBank/DDBJ whole genome shotgun (WGS) entry which is preliminary data.</text>
</comment>
<feature type="non-terminal residue" evidence="1">
    <location>
        <position position="81"/>
    </location>
</feature>
<protein>
    <submittedName>
        <fullName evidence="1">Uncharacterized protein</fullName>
    </submittedName>
</protein>
<name>A0A8K1GED0_9PASS</name>
<organism evidence="1 2">
    <name type="scientific">Zosterops borbonicus</name>
    <dbReference type="NCBI Taxonomy" id="364589"/>
    <lineage>
        <taxon>Eukaryota</taxon>
        <taxon>Metazoa</taxon>
        <taxon>Chordata</taxon>
        <taxon>Craniata</taxon>
        <taxon>Vertebrata</taxon>
        <taxon>Euteleostomi</taxon>
        <taxon>Archelosauria</taxon>
        <taxon>Archosauria</taxon>
        <taxon>Dinosauria</taxon>
        <taxon>Saurischia</taxon>
        <taxon>Theropoda</taxon>
        <taxon>Coelurosauria</taxon>
        <taxon>Aves</taxon>
        <taxon>Neognathae</taxon>
        <taxon>Neoaves</taxon>
        <taxon>Telluraves</taxon>
        <taxon>Australaves</taxon>
        <taxon>Passeriformes</taxon>
        <taxon>Sylvioidea</taxon>
        <taxon>Zosteropidae</taxon>
        <taxon>Zosterops</taxon>
    </lineage>
</organism>
<dbReference type="AlphaFoldDB" id="A0A8K1GED0"/>
<dbReference type="EMBL" id="SWJQ01000280">
    <property type="protein sequence ID" value="TRZ17204.1"/>
    <property type="molecule type" value="Genomic_DNA"/>
</dbReference>
<sequence>GKSKSIEPSIRRFTEGSADASMCVGFFGGHSPFQGARTCNFMECNVSKHNASNRWLYRLHPQRLSTPGSAPGSLFPAVLKQ</sequence>
<proteinExistence type="predicted"/>
<evidence type="ECO:0000313" key="1">
    <source>
        <dbReference type="EMBL" id="TRZ17204.1"/>
    </source>
</evidence>
<keyword evidence="2" id="KW-1185">Reference proteome</keyword>
<gene>
    <name evidence="1" type="ORF">HGM15179_009896</name>
</gene>
<accession>A0A8K1GED0</accession>
<evidence type="ECO:0000313" key="2">
    <source>
        <dbReference type="Proteomes" id="UP000796761"/>
    </source>
</evidence>
<dbReference type="Proteomes" id="UP000796761">
    <property type="component" value="Unassembled WGS sequence"/>
</dbReference>
<reference evidence="1" key="1">
    <citation type="submission" date="2019-04" db="EMBL/GenBank/DDBJ databases">
        <title>Genome assembly of Zosterops borbonicus 15179.</title>
        <authorList>
            <person name="Leroy T."/>
            <person name="Anselmetti Y."/>
            <person name="Tilak M.-K."/>
            <person name="Nabholz B."/>
        </authorList>
    </citation>
    <scope>NUCLEOTIDE SEQUENCE</scope>
    <source>
        <strain evidence="1">HGM_15179</strain>
        <tissue evidence="1">Muscle</tissue>
    </source>
</reference>
<feature type="non-terminal residue" evidence="1">
    <location>
        <position position="1"/>
    </location>
</feature>